<protein>
    <submittedName>
        <fullName evidence="1">Uncharacterized protein</fullName>
    </submittedName>
</protein>
<accession>A0A7X3MIU1</accession>
<name>A0A7X3MIU1_9FIRM</name>
<dbReference type="AlphaFoldDB" id="A0A7X3MIU1"/>
<dbReference type="RefSeq" id="WP_159752274.1">
    <property type="nucleotide sequence ID" value="NZ_WUQX01000001.1"/>
</dbReference>
<keyword evidence="2" id="KW-1185">Reference proteome</keyword>
<gene>
    <name evidence="1" type="ORF">GN277_17840</name>
</gene>
<evidence type="ECO:0000313" key="2">
    <source>
        <dbReference type="Proteomes" id="UP000460412"/>
    </source>
</evidence>
<reference evidence="1 2" key="1">
    <citation type="submission" date="2019-12" db="EMBL/GenBank/DDBJ databases">
        <title>Sporaefaciens musculi gen. nov., sp. nov., a novel bacterium isolated from the caecum of an obese mouse.</title>
        <authorList>
            <person name="Rasmussen T.S."/>
            <person name="Streidl T."/>
            <person name="Hitch T.C.A."/>
            <person name="Wortmann E."/>
            <person name="Deptula P."/>
            <person name="Hansen M."/>
            <person name="Nielsen D.S."/>
            <person name="Clavel T."/>
            <person name="Vogensen F.K."/>
        </authorList>
    </citation>
    <scope>NUCLEOTIDE SEQUENCE [LARGE SCALE GENOMIC DNA]</scope>
    <source>
        <strain evidence="1 2">WCA-9-b2</strain>
    </source>
</reference>
<evidence type="ECO:0000313" key="1">
    <source>
        <dbReference type="EMBL" id="MXP77167.1"/>
    </source>
</evidence>
<sequence>MLDASGELQSAYSLNQEEFALQHCGKVLDHSHWKIINVPVTTTTAIKDKIINFYDVVNSALKKYGNDILVVGKKDEMCLIDVPEENKGYFGNITGSNQWYDKKNIAIIQTHNLSDVDYILKYLHYGKDSIEEAFPLTCKCNGRAVKRIYSFTDKRLEKIRVFWIASEIYQAVKRVNRNMKYDTDVFIFINNTDVIDLIKSQMENCLVETVNYDSNMFIMEKSKQDSYVEALKQDSYASRFIDFLAEIQNGLHPEFIDKQHRIPKVRVREYLGIKSSGNFSNKVLNKSEVILYCQARDINLSGQYIRLPYAG</sequence>
<dbReference type="Proteomes" id="UP000460412">
    <property type="component" value="Unassembled WGS sequence"/>
</dbReference>
<proteinExistence type="predicted"/>
<comment type="caution">
    <text evidence="1">The sequence shown here is derived from an EMBL/GenBank/DDBJ whole genome shotgun (WGS) entry which is preliminary data.</text>
</comment>
<organism evidence="1 2">
    <name type="scientific">Sporofaciens musculi</name>
    <dbReference type="NCBI Taxonomy" id="2681861"/>
    <lineage>
        <taxon>Bacteria</taxon>
        <taxon>Bacillati</taxon>
        <taxon>Bacillota</taxon>
        <taxon>Clostridia</taxon>
        <taxon>Lachnospirales</taxon>
        <taxon>Lachnospiraceae</taxon>
        <taxon>Sporofaciens</taxon>
    </lineage>
</organism>
<dbReference type="EMBL" id="WUQX01000001">
    <property type="protein sequence ID" value="MXP77167.1"/>
    <property type="molecule type" value="Genomic_DNA"/>
</dbReference>